<sequence length="389" mass="40741">MTWQNELRKLDEELASGRISADDYRRRRDEVLTQASAAPAAAPQQPAQPAPGQPSQGPFPPPFQWEAKPPAATAESTQIMRPAQPPQPQQQPQQPGDADRTQVVPGGAPRQDADRTQVVPGGFPQQPQTPPPGYPVQAFPQQPPQGGYDATPPWGSSDQLSDPWGVKQGPEVFDESGGGGKGKVVGIVLAIVLLAGIAFGAYWIWGRGNGDNQAGNDSTATPTTTTSTTPSPPPDPLPVGKIKGKVSTNKSVTAFTDVPNLKYLLDSEAALYTTAGGGKTKLAQFTLDDGSKGIVLIVQATDASAAKEAVTGLYDLQINNGMTPFASTPTNVLASEVDAKGGQQARLRGHYASKDLIVRVDVTAPTLAAAQKGFTDSLDAQLEVLKADG</sequence>
<keyword evidence="2" id="KW-0472">Membrane</keyword>
<keyword evidence="2" id="KW-1133">Transmembrane helix</keyword>
<keyword evidence="4" id="KW-1185">Reference proteome</keyword>
<feature type="transmembrane region" description="Helical" evidence="2">
    <location>
        <begin position="184"/>
        <end position="205"/>
    </location>
</feature>
<keyword evidence="2" id="KW-0812">Transmembrane</keyword>
<evidence type="ECO:0008006" key="5">
    <source>
        <dbReference type="Google" id="ProtNLM"/>
    </source>
</evidence>
<dbReference type="EMBL" id="JACHJS010000001">
    <property type="protein sequence ID" value="MBB4969224.1"/>
    <property type="molecule type" value="Genomic_DNA"/>
</dbReference>
<dbReference type="Proteomes" id="UP000542674">
    <property type="component" value="Unassembled WGS sequence"/>
</dbReference>
<feature type="compositionally biased region" description="Pro residues" evidence="1">
    <location>
        <begin position="46"/>
        <end position="63"/>
    </location>
</feature>
<comment type="caution">
    <text evidence="3">The sequence shown here is derived from an EMBL/GenBank/DDBJ whole genome shotgun (WGS) entry which is preliminary data.</text>
</comment>
<protein>
    <recommendedName>
        <fullName evidence="5">Flagellar basal body-associated protein FliL</fullName>
    </recommendedName>
</protein>
<feature type="compositionally biased region" description="Basic and acidic residues" evidence="1">
    <location>
        <begin position="20"/>
        <end position="31"/>
    </location>
</feature>
<feature type="compositionally biased region" description="Low complexity" evidence="1">
    <location>
        <begin position="34"/>
        <end position="45"/>
    </location>
</feature>
<feature type="region of interest" description="Disordered" evidence="1">
    <location>
        <begin position="16"/>
        <end position="179"/>
    </location>
</feature>
<proteinExistence type="predicted"/>
<feature type="compositionally biased region" description="Low complexity" evidence="1">
    <location>
        <begin position="117"/>
        <end position="126"/>
    </location>
</feature>
<accession>A0A7W7T9W2</accession>
<evidence type="ECO:0000256" key="2">
    <source>
        <dbReference type="SAM" id="Phobius"/>
    </source>
</evidence>
<dbReference type="AlphaFoldDB" id="A0A7W7T9W2"/>
<organism evidence="3 4">
    <name type="scientific">Saccharothrix violaceirubra</name>
    <dbReference type="NCBI Taxonomy" id="413306"/>
    <lineage>
        <taxon>Bacteria</taxon>
        <taxon>Bacillati</taxon>
        <taxon>Actinomycetota</taxon>
        <taxon>Actinomycetes</taxon>
        <taxon>Pseudonocardiales</taxon>
        <taxon>Pseudonocardiaceae</taxon>
        <taxon>Saccharothrix</taxon>
    </lineage>
</organism>
<evidence type="ECO:0000313" key="3">
    <source>
        <dbReference type="EMBL" id="MBB4969224.1"/>
    </source>
</evidence>
<evidence type="ECO:0000313" key="4">
    <source>
        <dbReference type="Proteomes" id="UP000542674"/>
    </source>
</evidence>
<dbReference type="RefSeq" id="WP_184674913.1">
    <property type="nucleotide sequence ID" value="NZ_BAABAI010000021.1"/>
</dbReference>
<name>A0A7W7T9W2_9PSEU</name>
<reference evidence="3 4" key="1">
    <citation type="submission" date="2020-08" db="EMBL/GenBank/DDBJ databases">
        <title>Sequencing the genomes of 1000 actinobacteria strains.</title>
        <authorList>
            <person name="Klenk H.-P."/>
        </authorList>
    </citation>
    <scope>NUCLEOTIDE SEQUENCE [LARGE SCALE GENOMIC DNA]</scope>
    <source>
        <strain evidence="3 4">DSM 45084</strain>
    </source>
</reference>
<feature type="region of interest" description="Disordered" evidence="1">
    <location>
        <begin position="213"/>
        <end position="240"/>
    </location>
</feature>
<evidence type="ECO:0000256" key="1">
    <source>
        <dbReference type="SAM" id="MobiDB-lite"/>
    </source>
</evidence>
<feature type="compositionally biased region" description="Low complexity" evidence="1">
    <location>
        <begin position="218"/>
        <end position="229"/>
    </location>
</feature>
<gene>
    <name evidence="3" type="ORF">F4559_006583</name>
</gene>